<protein>
    <submittedName>
        <fullName evidence="4">PP16A phosphatase</fullName>
    </submittedName>
</protein>
<feature type="compositionally biased region" description="Polar residues" evidence="3">
    <location>
        <begin position="118"/>
        <end position="130"/>
    </location>
</feature>
<feature type="compositionally biased region" description="Polar residues" evidence="3">
    <location>
        <begin position="145"/>
        <end position="157"/>
    </location>
</feature>
<keyword evidence="1" id="KW-0677">Repeat</keyword>
<dbReference type="Gene3D" id="1.25.40.20">
    <property type="entry name" value="Ankyrin repeat-containing domain"/>
    <property type="match status" value="1"/>
</dbReference>
<name>A0A8X8BKE0_POLSE</name>
<evidence type="ECO:0000256" key="2">
    <source>
        <dbReference type="ARBA" id="ARBA00023043"/>
    </source>
</evidence>
<feature type="region of interest" description="Disordered" evidence="3">
    <location>
        <begin position="46"/>
        <end position="71"/>
    </location>
</feature>
<keyword evidence="5" id="KW-1185">Reference proteome</keyword>
<dbReference type="AlphaFoldDB" id="A0A8X8BKE0"/>
<evidence type="ECO:0000313" key="4">
    <source>
        <dbReference type="EMBL" id="KAG2458144.1"/>
    </source>
</evidence>
<evidence type="ECO:0000256" key="1">
    <source>
        <dbReference type="ARBA" id="ARBA00022737"/>
    </source>
</evidence>
<dbReference type="PANTHER" id="PTHR24179">
    <property type="entry name" value="PROTEIN PHOSPHATASE 1 REGULATORY SUBUNIT 12"/>
    <property type="match status" value="1"/>
</dbReference>
<feature type="non-terminal residue" evidence="4">
    <location>
        <position position="268"/>
    </location>
</feature>
<dbReference type="GO" id="GO:0017020">
    <property type="term" value="F:myosin phosphatase regulator activity"/>
    <property type="evidence" value="ECO:0007669"/>
    <property type="project" value="TreeGrafter"/>
</dbReference>
<keyword evidence="2" id="KW-0040">ANK repeat</keyword>
<organism evidence="4 5">
    <name type="scientific">Polypterus senegalus</name>
    <name type="common">Senegal bichir</name>
    <dbReference type="NCBI Taxonomy" id="55291"/>
    <lineage>
        <taxon>Eukaryota</taxon>
        <taxon>Metazoa</taxon>
        <taxon>Chordata</taxon>
        <taxon>Craniata</taxon>
        <taxon>Vertebrata</taxon>
        <taxon>Euteleostomi</taxon>
        <taxon>Actinopterygii</taxon>
        <taxon>Polypteriformes</taxon>
        <taxon>Polypteridae</taxon>
        <taxon>Polypterus</taxon>
    </lineage>
</organism>
<feature type="non-terminal residue" evidence="4">
    <location>
        <position position="1"/>
    </location>
</feature>
<sequence length="268" mass="29481">MVELLVANGANLNAKSYMDETPLDVCADDEVRAKLLDLKRKHDAIMKSEERHKSSLQRRASSAGSRGKVVRRVSVNERSSLYRREHQKEAIVWQERGQEVELQDDDEDKQTDAELKQHTTLSSANESHGNQVDPMQESLFSKSETIVGNGSASSSSLPGEPRGSKLDRSASYQMATGAQEDAVGSDLSKEVSHHTLADLKRQRAAAKLHKQSPLSTGEDLSQISLETVRSNTESTVYCTPASGDPPLLKLIAPEEDPPPEKNRCCSLM</sequence>
<dbReference type="InterPro" id="IPR036770">
    <property type="entry name" value="Ankyrin_rpt-contain_sf"/>
</dbReference>
<feature type="compositionally biased region" description="Basic and acidic residues" evidence="3">
    <location>
        <begin position="258"/>
        <end position="268"/>
    </location>
</feature>
<reference evidence="4 5" key="1">
    <citation type="journal article" date="2021" name="Cell">
        <title>Tracing the genetic footprints of vertebrate landing in non-teleost ray-finned fishes.</title>
        <authorList>
            <person name="Bi X."/>
            <person name="Wang K."/>
            <person name="Yang L."/>
            <person name="Pan H."/>
            <person name="Jiang H."/>
            <person name="Wei Q."/>
            <person name="Fang M."/>
            <person name="Yu H."/>
            <person name="Zhu C."/>
            <person name="Cai Y."/>
            <person name="He Y."/>
            <person name="Gan X."/>
            <person name="Zeng H."/>
            <person name="Yu D."/>
            <person name="Zhu Y."/>
            <person name="Jiang H."/>
            <person name="Qiu Q."/>
            <person name="Yang H."/>
            <person name="Zhang Y.E."/>
            <person name="Wang W."/>
            <person name="Zhu M."/>
            <person name="He S."/>
            <person name="Zhang G."/>
        </authorList>
    </citation>
    <scope>NUCLEOTIDE SEQUENCE [LARGE SCALE GENOMIC DNA]</scope>
    <source>
        <strain evidence="4">Bchr_013</strain>
    </source>
</reference>
<evidence type="ECO:0000313" key="5">
    <source>
        <dbReference type="Proteomes" id="UP000886611"/>
    </source>
</evidence>
<proteinExistence type="predicted"/>
<dbReference type="EMBL" id="JAATIS010007298">
    <property type="protein sequence ID" value="KAG2458144.1"/>
    <property type="molecule type" value="Genomic_DNA"/>
</dbReference>
<comment type="caution">
    <text evidence="4">The sequence shown here is derived from an EMBL/GenBank/DDBJ whole genome shotgun (WGS) entry which is preliminary data.</text>
</comment>
<feature type="region of interest" description="Disordered" evidence="3">
    <location>
        <begin position="99"/>
        <end position="133"/>
    </location>
</feature>
<dbReference type="GO" id="GO:0005737">
    <property type="term" value="C:cytoplasm"/>
    <property type="evidence" value="ECO:0007669"/>
    <property type="project" value="TreeGrafter"/>
</dbReference>
<accession>A0A8X8BKE0</accession>
<dbReference type="Proteomes" id="UP000886611">
    <property type="component" value="Unassembled WGS sequence"/>
</dbReference>
<gene>
    <name evidence="4" type="primary">Ppp1r16a_1</name>
    <name evidence="4" type="ORF">GTO96_0018396</name>
</gene>
<dbReference type="PANTHER" id="PTHR24179:SF30">
    <property type="entry name" value="PROTEIN PHOSPHATASE 1 REGULATORY SUBUNIT 16A"/>
    <property type="match status" value="1"/>
</dbReference>
<dbReference type="GO" id="GO:0004857">
    <property type="term" value="F:enzyme inhibitor activity"/>
    <property type="evidence" value="ECO:0007669"/>
    <property type="project" value="TreeGrafter"/>
</dbReference>
<feature type="compositionally biased region" description="Low complexity" evidence="3">
    <location>
        <begin position="61"/>
        <end position="71"/>
    </location>
</feature>
<dbReference type="InterPro" id="IPR051226">
    <property type="entry name" value="PP1_Regulatory_Subunit"/>
</dbReference>
<feature type="region of interest" description="Disordered" evidence="3">
    <location>
        <begin position="145"/>
        <end position="189"/>
    </location>
</feature>
<feature type="region of interest" description="Disordered" evidence="3">
    <location>
        <begin position="231"/>
        <end position="268"/>
    </location>
</feature>
<evidence type="ECO:0000256" key="3">
    <source>
        <dbReference type="SAM" id="MobiDB-lite"/>
    </source>
</evidence>